<evidence type="ECO:0000313" key="7">
    <source>
        <dbReference type="Proteomes" id="UP000245629"/>
    </source>
</evidence>
<dbReference type="PANTHER" id="PTHR44757:SF2">
    <property type="entry name" value="BIOFILM ARCHITECTURE MAINTENANCE PROTEIN MBAA"/>
    <property type="match status" value="1"/>
</dbReference>
<dbReference type="InterPro" id="IPR001633">
    <property type="entry name" value="EAL_dom"/>
</dbReference>
<evidence type="ECO:0000313" key="6">
    <source>
        <dbReference type="EMBL" id="AWK90093.1"/>
    </source>
</evidence>
<dbReference type="SMART" id="SM00267">
    <property type="entry name" value="GGDEF"/>
    <property type="match status" value="1"/>
</dbReference>
<dbReference type="SUPFAM" id="SSF55073">
    <property type="entry name" value="Nucleotide cyclase"/>
    <property type="match status" value="1"/>
</dbReference>
<dbReference type="InterPro" id="IPR013655">
    <property type="entry name" value="PAS_fold_3"/>
</dbReference>
<evidence type="ECO:0000259" key="5">
    <source>
        <dbReference type="PROSITE" id="PS50887"/>
    </source>
</evidence>
<keyword evidence="1" id="KW-0472">Membrane</keyword>
<evidence type="ECO:0000259" key="4">
    <source>
        <dbReference type="PROSITE" id="PS50883"/>
    </source>
</evidence>
<dbReference type="CDD" id="cd00130">
    <property type="entry name" value="PAS"/>
    <property type="match status" value="1"/>
</dbReference>
<dbReference type="Gene3D" id="3.40.50.2300">
    <property type="match status" value="2"/>
</dbReference>
<dbReference type="InterPro" id="IPR052155">
    <property type="entry name" value="Biofilm_reg_signaling"/>
</dbReference>
<dbReference type="Pfam" id="PF08447">
    <property type="entry name" value="PAS_3"/>
    <property type="match status" value="1"/>
</dbReference>
<dbReference type="Pfam" id="PF00563">
    <property type="entry name" value="EAL"/>
    <property type="match status" value="1"/>
</dbReference>
<dbReference type="InterPro" id="IPR035919">
    <property type="entry name" value="EAL_sf"/>
</dbReference>
<geneLocation type="plasmid" evidence="6 7">
    <name>unnamed3</name>
</geneLocation>
<feature type="domain" description="PAC" evidence="3">
    <location>
        <begin position="495"/>
        <end position="547"/>
    </location>
</feature>
<keyword evidence="7" id="KW-1185">Reference proteome</keyword>
<dbReference type="Proteomes" id="UP000245629">
    <property type="component" value="Plasmid unnamed3"/>
</dbReference>
<dbReference type="AlphaFoldDB" id="A0A2S2D004"/>
<sequence>MPERLRLRVPALAIHVFAAIAAFLILGCLTQPATALDAKSRSRILILHSYHIGHDWTDLQADGISDAINAFAPDSVQEIYYLDWKRYPEVSSLDAMEDLLRQRFAAKIVDLIVTTDDAALSFALRIRPKIFGNEIPILFSGVKAGAPTLLGNPPNLTGVYEAKDIEGTLRMALEANPAYRNVYLIRDDTETSLQTEHALRRVIDGIGVPLTLHTLSDLPIDALRQKLAGLGPDSFALFIAYSPEAGGLNLPHGRFLELMSAGSAVPIFGLQSYLLKYGLTGGSLLDGDRYRAAVGQLIRQVLSGARVEALPLQAADVTRRVIDYRQAERYGLPLDGFSRLDQVVNKPFSFVETYRSLVIAVAAALLLLSALVVWLTLVVRQRLRAERALQGANAALIASRVRLQDSVVELTASQTELKRSEQRLRLIAEAARDIIWSWDVRSEERSLSGRVREVLGYDAESLTRMQAWDALVHPDDRAGAADQLLRHLRGDTAEYRAEYRIRHRDGHLVWLCATGKALFDEQGRPVVMAGSYTDITAERERQAWLDRMAHFDQVTGLPNRVRLSEHVDAWISSGHMDTASHDLALLFLDMDNFKFINDSFGHKAGDRLLVAFGQRLKALAGEGVMVSRLGGDEFVIVLEGEAAGDIQGVCRRIEESFRAPFVIEGQNFFVTSSIGVARYPWDGRSFDELLQNADTAMYWSKDGGRGRVSMFTPEMNRNVVERVRLLSRMRTAMESNAFSLHYQPQVATRNGAILGFEALVRWTDRELGPVSPARFIPACEETGMIIPLGLWVLEGACRQAMALIETGMTGLKMSVNVSVVQLSQHDFVRQVLEVLERTGLPPANLQLEITESLVIGSLDTAVGKLTELRKAGVQIALDDFGTGYSSLTYLRRLPIHTLKLDRGFIDEVTEKPEARNLVASILRIASDLSHTVVAEGVEDLAQWEALSRLGCDLIQGYFVSRPLPADQLGAFIAGWEKRRPALPLLDEHGTVIGMPARQGH</sequence>
<feature type="domain" description="PAS" evidence="2">
    <location>
        <begin position="420"/>
        <end position="491"/>
    </location>
</feature>
<organism evidence="6 7">
    <name type="scientific">Azospirillum thermophilum</name>
    <dbReference type="NCBI Taxonomy" id="2202148"/>
    <lineage>
        <taxon>Bacteria</taxon>
        <taxon>Pseudomonadati</taxon>
        <taxon>Pseudomonadota</taxon>
        <taxon>Alphaproteobacteria</taxon>
        <taxon>Rhodospirillales</taxon>
        <taxon>Azospirillaceae</taxon>
        <taxon>Azospirillum</taxon>
    </lineage>
</organism>
<dbReference type="PROSITE" id="PS51257">
    <property type="entry name" value="PROKAR_LIPOPROTEIN"/>
    <property type="match status" value="1"/>
</dbReference>
<dbReference type="InterPro" id="IPR000160">
    <property type="entry name" value="GGDEF_dom"/>
</dbReference>
<dbReference type="SMART" id="SM00091">
    <property type="entry name" value="PAS"/>
    <property type="match status" value="1"/>
</dbReference>
<dbReference type="PROSITE" id="PS50113">
    <property type="entry name" value="PAC"/>
    <property type="match status" value="1"/>
</dbReference>
<dbReference type="InterPro" id="IPR035965">
    <property type="entry name" value="PAS-like_dom_sf"/>
</dbReference>
<dbReference type="Pfam" id="PF00990">
    <property type="entry name" value="GGDEF"/>
    <property type="match status" value="1"/>
</dbReference>
<dbReference type="InterPro" id="IPR000700">
    <property type="entry name" value="PAS-assoc_C"/>
</dbReference>
<dbReference type="PROSITE" id="PS50887">
    <property type="entry name" value="GGDEF"/>
    <property type="match status" value="1"/>
</dbReference>
<reference evidence="7" key="1">
    <citation type="submission" date="2018-05" db="EMBL/GenBank/DDBJ databases">
        <title>Azospirillum thermophila sp. nov., a novel isolated from hot spring.</title>
        <authorList>
            <person name="Zhao Z."/>
        </authorList>
    </citation>
    <scope>NUCLEOTIDE SEQUENCE [LARGE SCALE GENOMIC DNA]</scope>
    <source>
        <strain evidence="7">CFH 70021</strain>
        <plasmid evidence="7">unnamed3</plasmid>
    </source>
</reference>
<dbReference type="InterPro" id="IPR043128">
    <property type="entry name" value="Rev_trsase/Diguanyl_cyclase"/>
</dbReference>
<dbReference type="SMART" id="SM00052">
    <property type="entry name" value="EAL"/>
    <property type="match status" value="1"/>
</dbReference>
<dbReference type="PANTHER" id="PTHR44757">
    <property type="entry name" value="DIGUANYLATE CYCLASE DGCP"/>
    <property type="match status" value="1"/>
</dbReference>
<dbReference type="Gene3D" id="3.30.450.20">
    <property type="entry name" value="PAS domain"/>
    <property type="match status" value="1"/>
</dbReference>
<proteinExistence type="predicted"/>
<name>A0A2S2D004_9PROT</name>
<accession>A0A2S2D004</accession>
<feature type="domain" description="EAL" evidence="4">
    <location>
        <begin position="722"/>
        <end position="976"/>
    </location>
</feature>
<dbReference type="InterPro" id="IPR000014">
    <property type="entry name" value="PAS"/>
</dbReference>
<keyword evidence="1" id="KW-0812">Transmembrane</keyword>
<evidence type="ECO:0000259" key="3">
    <source>
        <dbReference type="PROSITE" id="PS50113"/>
    </source>
</evidence>
<evidence type="ECO:0000256" key="1">
    <source>
        <dbReference type="SAM" id="Phobius"/>
    </source>
</evidence>
<dbReference type="NCBIfam" id="TIGR00254">
    <property type="entry name" value="GGDEF"/>
    <property type="match status" value="1"/>
</dbReference>
<dbReference type="CDD" id="cd01949">
    <property type="entry name" value="GGDEF"/>
    <property type="match status" value="1"/>
</dbReference>
<keyword evidence="6" id="KW-0614">Plasmid</keyword>
<feature type="domain" description="GGDEF" evidence="5">
    <location>
        <begin position="581"/>
        <end position="713"/>
    </location>
</feature>
<dbReference type="Gene3D" id="3.20.20.450">
    <property type="entry name" value="EAL domain"/>
    <property type="match status" value="1"/>
</dbReference>
<dbReference type="SUPFAM" id="SSF55785">
    <property type="entry name" value="PYP-like sensor domain (PAS domain)"/>
    <property type="match status" value="1"/>
</dbReference>
<dbReference type="Gene3D" id="3.30.70.270">
    <property type="match status" value="1"/>
</dbReference>
<dbReference type="InterPro" id="IPR001610">
    <property type="entry name" value="PAC"/>
</dbReference>
<dbReference type="KEGG" id="azz:DEW08_29355"/>
<protein>
    <submittedName>
        <fullName evidence="6">GGDEF domain-containing protein</fullName>
    </submittedName>
</protein>
<gene>
    <name evidence="6" type="ORF">DEW08_29355</name>
</gene>
<dbReference type="PROSITE" id="PS50883">
    <property type="entry name" value="EAL"/>
    <property type="match status" value="1"/>
</dbReference>
<evidence type="ECO:0000259" key="2">
    <source>
        <dbReference type="PROSITE" id="PS50112"/>
    </source>
</evidence>
<keyword evidence="1" id="KW-1133">Transmembrane helix</keyword>
<dbReference type="CDD" id="cd01948">
    <property type="entry name" value="EAL"/>
    <property type="match status" value="1"/>
</dbReference>
<dbReference type="SMART" id="SM00086">
    <property type="entry name" value="PAC"/>
    <property type="match status" value="1"/>
</dbReference>
<dbReference type="SUPFAM" id="SSF141868">
    <property type="entry name" value="EAL domain-like"/>
    <property type="match status" value="1"/>
</dbReference>
<dbReference type="EMBL" id="CP029358">
    <property type="protein sequence ID" value="AWK90093.1"/>
    <property type="molecule type" value="Genomic_DNA"/>
</dbReference>
<feature type="transmembrane region" description="Helical" evidence="1">
    <location>
        <begin position="357"/>
        <end position="379"/>
    </location>
</feature>
<dbReference type="NCBIfam" id="TIGR00229">
    <property type="entry name" value="sensory_box"/>
    <property type="match status" value="1"/>
</dbReference>
<dbReference type="PROSITE" id="PS50112">
    <property type="entry name" value="PAS"/>
    <property type="match status" value="1"/>
</dbReference>
<dbReference type="InterPro" id="IPR029787">
    <property type="entry name" value="Nucleotide_cyclase"/>
</dbReference>